<dbReference type="GeneID" id="19894347"/>
<reference evidence="7" key="1">
    <citation type="journal article" date="2016" name="Nat. Commun.">
        <title>Genome analysis of three Pneumocystis species reveals adaptation mechanisms to life exclusively in mammalian hosts.</title>
        <authorList>
            <person name="Ma L."/>
            <person name="Chen Z."/>
            <person name="Huang D.W."/>
            <person name="Kutty G."/>
            <person name="Ishihara M."/>
            <person name="Wang H."/>
            <person name="Abouelleil A."/>
            <person name="Bishop L."/>
            <person name="Davey E."/>
            <person name="Deng R."/>
            <person name="Deng X."/>
            <person name="Fan L."/>
            <person name="Fantoni G."/>
            <person name="Fitzgerald M."/>
            <person name="Gogineni E."/>
            <person name="Goldberg J.M."/>
            <person name="Handley G."/>
            <person name="Hu X."/>
            <person name="Huber C."/>
            <person name="Jiao X."/>
            <person name="Jones K."/>
            <person name="Levin J.Z."/>
            <person name="Liu Y."/>
            <person name="Macdonald P."/>
            <person name="Melnikov A."/>
            <person name="Raley C."/>
            <person name="Sassi M."/>
            <person name="Sherman B.T."/>
            <person name="Song X."/>
            <person name="Sykes S."/>
            <person name="Tran B."/>
            <person name="Walsh L."/>
            <person name="Xia Y."/>
            <person name="Yang J."/>
            <person name="Young S."/>
            <person name="Zeng Q."/>
            <person name="Zheng X."/>
            <person name="Stephens R."/>
            <person name="Nusbaum C."/>
            <person name="Birren B.W."/>
            <person name="Azadi P."/>
            <person name="Lempicki R.A."/>
            <person name="Cuomo C.A."/>
            <person name="Kovacs J.A."/>
        </authorList>
    </citation>
    <scope>NUCLEOTIDE SEQUENCE [LARGE SCALE GENOMIC DNA]</scope>
    <source>
        <strain evidence="7">B123</strain>
    </source>
</reference>
<keyword evidence="7" id="KW-1185">Reference proteome</keyword>
<comment type="caution">
    <text evidence="6">The sequence shown here is derived from an EMBL/GenBank/DDBJ whole genome shotgun (WGS) entry which is preliminary data.</text>
</comment>
<dbReference type="eggNOG" id="KOG1767">
    <property type="taxonomic scope" value="Eukaryota"/>
</dbReference>
<accession>M7PAZ6</accession>
<dbReference type="STRING" id="1069680.M7PAZ6"/>
<evidence type="ECO:0000256" key="5">
    <source>
        <dbReference type="SAM" id="MobiDB-lite"/>
    </source>
</evidence>
<protein>
    <recommendedName>
        <fullName evidence="4">40S ribosomal protein S25</fullName>
    </recommendedName>
</protein>
<dbReference type="Proteomes" id="UP000011958">
    <property type="component" value="Unassembled WGS sequence"/>
</dbReference>
<keyword evidence="3 4" id="KW-0687">Ribonucleoprotein</keyword>
<keyword evidence="2 4" id="KW-0689">Ribosomal protein</keyword>
<dbReference type="HOGENOM" id="CLU_129470_4_0_1"/>
<evidence type="ECO:0000313" key="7">
    <source>
        <dbReference type="Proteomes" id="UP000011958"/>
    </source>
</evidence>
<dbReference type="EMBL" id="AFWA02000002">
    <property type="protein sequence ID" value="EMR11050.1"/>
    <property type="molecule type" value="Genomic_DNA"/>
</dbReference>
<gene>
    <name evidence="6" type="ORF">PNEG_00649</name>
</gene>
<evidence type="ECO:0000256" key="4">
    <source>
        <dbReference type="RuleBase" id="RU366057"/>
    </source>
</evidence>
<evidence type="ECO:0000313" key="6">
    <source>
        <dbReference type="EMBL" id="EMR11050.1"/>
    </source>
</evidence>
<sequence>MVKAATSAHNKAGKAKKKWSKGKVKDKSNNTVILDKQTYDRLYKDVLSYRFISISVFVDRFKINGSLARKALKALFEEGIIKKVDIHHAQTIYTRATPE</sequence>
<dbReference type="OMA" id="RIVHHSG"/>
<dbReference type="FunFam" id="3.30.63.20:FF:000001">
    <property type="entry name" value="40S ribosomal protein S25"/>
    <property type="match status" value="1"/>
</dbReference>
<dbReference type="InterPro" id="IPR004977">
    <property type="entry name" value="Ribosomal_eS25"/>
</dbReference>
<feature type="region of interest" description="Disordered" evidence="5">
    <location>
        <begin position="1"/>
        <end position="26"/>
    </location>
</feature>
<evidence type="ECO:0000256" key="1">
    <source>
        <dbReference type="ARBA" id="ARBA00009106"/>
    </source>
</evidence>
<dbReference type="RefSeq" id="XP_007872547.1">
    <property type="nucleotide sequence ID" value="XM_007874356.1"/>
</dbReference>
<dbReference type="GO" id="GO:1990904">
    <property type="term" value="C:ribonucleoprotein complex"/>
    <property type="evidence" value="ECO:0007669"/>
    <property type="project" value="UniProtKB-KW"/>
</dbReference>
<name>M7PAZ6_PNEMU</name>
<organism evidence="6 7">
    <name type="scientific">Pneumocystis murina (strain B123)</name>
    <name type="common">Mouse pneumocystis pneumonia agent</name>
    <name type="synonym">Pneumocystis carinii f. sp. muris</name>
    <dbReference type="NCBI Taxonomy" id="1069680"/>
    <lineage>
        <taxon>Eukaryota</taxon>
        <taxon>Fungi</taxon>
        <taxon>Dikarya</taxon>
        <taxon>Ascomycota</taxon>
        <taxon>Taphrinomycotina</taxon>
        <taxon>Pneumocystomycetes</taxon>
        <taxon>Pneumocystaceae</taxon>
        <taxon>Pneumocystis</taxon>
    </lineage>
</organism>
<comment type="similarity">
    <text evidence="1 4">Belongs to the eukaryotic ribosomal protein eS25 family.</text>
</comment>
<dbReference type="GO" id="GO:0005840">
    <property type="term" value="C:ribosome"/>
    <property type="evidence" value="ECO:0007669"/>
    <property type="project" value="UniProtKB-KW"/>
</dbReference>
<feature type="compositionally biased region" description="Basic residues" evidence="5">
    <location>
        <begin position="11"/>
        <end position="22"/>
    </location>
</feature>
<dbReference type="VEuPathDB" id="FungiDB:PNEG_00649"/>
<dbReference type="AlphaFoldDB" id="M7PAZ6"/>
<dbReference type="Pfam" id="PF03297">
    <property type="entry name" value="Ribosomal_S25"/>
    <property type="match status" value="1"/>
</dbReference>
<proteinExistence type="inferred from homology"/>
<dbReference type="PANTHER" id="PTHR12850">
    <property type="entry name" value="40S RIBOSOMAL PROTEIN S25"/>
    <property type="match status" value="1"/>
</dbReference>
<dbReference type="Gene3D" id="3.30.63.20">
    <property type="match status" value="1"/>
</dbReference>
<dbReference type="OrthoDB" id="10263513at2759"/>
<evidence type="ECO:0000256" key="3">
    <source>
        <dbReference type="ARBA" id="ARBA00023274"/>
    </source>
</evidence>
<evidence type="ECO:0000256" key="2">
    <source>
        <dbReference type="ARBA" id="ARBA00022980"/>
    </source>
</evidence>